<dbReference type="Proteomes" id="UP001143509">
    <property type="component" value="Unassembled WGS sequence"/>
</dbReference>
<evidence type="ECO:0000259" key="2">
    <source>
        <dbReference type="Pfam" id="PF01052"/>
    </source>
</evidence>
<reference evidence="3" key="1">
    <citation type="journal article" date="2014" name="Int. J. Syst. Evol. Microbiol.">
        <title>Complete genome of a new Firmicutes species belonging to the dominant human colonic microbiota ('Ruminococcus bicirculans') reveals two chromosomes and a selective capacity to utilize plant glucans.</title>
        <authorList>
            <consortium name="NISC Comparative Sequencing Program"/>
            <person name="Wegmann U."/>
            <person name="Louis P."/>
            <person name="Goesmann A."/>
            <person name="Henrissat B."/>
            <person name="Duncan S.H."/>
            <person name="Flint H.J."/>
        </authorList>
    </citation>
    <scope>NUCLEOTIDE SEQUENCE</scope>
    <source>
        <strain evidence="3">VKM B-1499</strain>
    </source>
</reference>
<dbReference type="PANTHER" id="PTHR30034:SF6">
    <property type="entry name" value="YOP PROTEINS TRANSLOCATION PROTEIN Q"/>
    <property type="match status" value="1"/>
</dbReference>
<protein>
    <recommendedName>
        <fullName evidence="2">Flagellar motor switch protein FliN-like C-terminal domain-containing protein</fullName>
    </recommendedName>
</protein>
<name>A0ABQ5TCT1_9CAUL</name>
<comment type="caution">
    <text evidence="3">The sequence shown here is derived from an EMBL/GenBank/DDBJ whole genome shotgun (WGS) entry which is preliminary data.</text>
</comment>
<feature type="domain" description="Flagellar motor switch protein FliN-like C-terminal" evidence="2">
    <location>
        <begin position="26"/>
        <end position="92"/>
    </location>
</feature>
<dbReference type="InterPro" id="IPR036429">
    <property type="entry name" value="SpoA-like_sf"/>
</dbReference>
<dbReference type="Pfam" id="PF01052">
    <property type="entry name" value="FliMN_C"/>
    <property type="match status" value="1"/>
</dbReference>
<dbReference type="EMBL" id="BSFD01000011">
    <property type="protein sequence ID" value="GLK50153.1"/>
    <property type="molecule type" value="Genomic_DNA"/>
</dbReference>
<dbReference type="PANTHER" id="PTHR30034">
    <property type="entry name" value="FLAGELLAR MOTOR SWITCH PROTEIN FLIM"/>
    <property type="match status" value="1"/>
</dbReference>
<proteinExistence type="inferred from homology"/>
<sequence>MTARTPKPAAGDGPPLTSLDAALFGGVNVRLDARLGSVTLSVKDLLALRAGETVRLDARLNDLVELQLNGALIGRGEIVAAGDAFAVRLVEIAPAS</sequence>
<dbReference type="SUPFAM" id="SSF101801">
    <property type="entry name" value="Surface presentation of antigens (SPOA)"/>
    <property type="match status" value="1"/>
</dbReference>
<accession>A0ABQ5TCT1</accession>
<organism evidence="3 4">
    <name type="scientific">Brevundimonas intermedia</name>
    <dbReference type="NCBI Taxonomy" id="74315"/>
    <lineage>
        <taxon>Bacteria</taxon>
        <taxon>Pseudomonadati</taxon>
        <taxon>Pseudomonadota</taxon>
        <taxon>Alphaproteobacteria</taxon>
        <taxon>Caulobacterales</taxon>
        <taxon>Caulobacteraceae</taxon>
        <taxon>Brevundimonas</taxon>
    </lineage>
</organism>
<dbReference type="RefSeq" id="WP_271166306.1">
    <property type="nucleotide sequence ID" value="NZ_BSFD01000011.1"/>
</dbReference>
<evidence type="ECO:0000256" key="1">
    <source>
        <dbReference type="ARBA" id="ARBA00009226"/>
    </source>
</evidence>
<keyword evidence="4" id="KW-1185">Reference proteome</keyword>
<dbReference type="PRINTS" id="PR00956">
    <property type="entry name" value="FLGMOTORFLIN"/>
</dbReference>
<dbReference type="Gene3D" id="2.30.330.10">
    <property type="entry name" value="SpoA-like"/>
    <property type="match status" value="1"/>
</dbReference>
<evidence type="ECO:0000313" key="3">
    <source>
        <dbReference type="EMBL" id="GLK50153.1"/>
    </source>
</evidence>
<reference evidence="3" key="2">
    <citation type="submission" date="2023-01" db="EMBL/GenBank/DDBJ databases">
        <authorList>
            <person name="Sun Q."/>
            <person name="Evtushenko L."/>
        </authorList>
    </citation>
    <scope>NUCLEOTIDE SEQUENCE</scope>
    <source>
        <strain evidence="3">VKM B-1499</strain>
    </source>
</reference>
<dbReference type="InterPro" id="IPR001543">
    <property type="entry name" value="FliN-like_C"/>
</dbReference>
<gene>
    <name evidence="3" type="ORF">GCM10017620_31270</name>
</gene>
<dbReference type="InterPro" id="IPR001172">
    <property type="entry name" value="FliN_T3SS_HrcQb"/>
</dbReference>
<evidence type="ECO:0000313" key="4">
    <source>
        <dbReference type="Proteomes" id="UP001143509"/>
    </source>
</evidence>
<comment type="similarity">
    <text evidence="1">Belongs to the FliN/MopA/SpaO family.</text>
</comment>